<dbReference type="Proteomes" id="UP001164064">
    <property type="component" value="Plasmid pRIVM_C010559_3"/>
</dbReference>
<evidence type="ECO:0000313" key="3">
    <source>
        <dbReference type="Proteomes" id="UP001164064"/>
    </source>
</evidence>
<proteinExistence type="predicted"/>
<dbReference type="AlphaFoldDB" id="A0AA46P5A9"/>
<evidence type="ECO:0000256" key="1">
    <source>
        <dbReference type="SAM" id="SignalP"/>
    </source>
</evidence>
<feature type="signal peptide" evidence="1">
    <location>
        <begin position="1"/>
        <end position="21"/>
    </location>
</feature>
<feature type="chain" id="PRO_5041279392" description="Lipoprotein" evidence="1">
    <location>
        <begin position="22"/>
        <end position="139"/>
    </location>
</feature>
<dbReference type="RefSeq" id="WP_263513465.1">
    <property type="nucleotide sequence ID" value="NZ_CP089054.1"/>
</dbReference>
<keyword evidence="1" id="KW-0732">Signal</keyword>
<gene>
    <name evidence="2" type="ORF">LSO60_18850</name>
</gene>
<evidence type="ECO:0008006" key="4">
    <source>
        <dbReference type="Google" id="ProtNLM"/>
    </source>
</evidence>
<name>A0AA46P5A9_9GAMM</name>
<sequence>MKISKTIVAPSLLLSLSLAMTGCFTSKPDISGVWIPEHTPKTTFFYDYYVISEADKQGNFSVKKFSYQIQNMNAFNPAKLPKLTGESAGVLTFTKDDTYCYEGSLTTCFIYSEGTLRKSDSSKVFVLSNKNPPEIPVIR</sequence>
<dbReference type="EMBL" id="CP089054">
    <property type="protein sequence ID" value="UYF73876.1"/>
    <property type="molecule type" value="Genomic_DNA"/>
</dbReference>
<protein>
    <recommendedName>
        <fullName evidence="4">Lipoprotein</fullName>
    </recommendedName>
</protein>
<reference evidence="2" key="1">
    <citation type="journal article" date="2022" name="J Glob Antimicrob Resist">
        <title>Comparative analysis of IMP-4- and OXA-58-containing plasmids of three carbapenemase-producing Acinetobacter ursingii strains in the Netherlands.</title>
        <authorList>
            <person name="Hendrickx A.P.A."/>
            <person name="Schade R.P."/>
            <person name="Landman F."/>
            <person name="Bosch T."/>
            <person name="Schouls L.M."/>
            <person name="van Dijk K."/>
        </authorList>
    </citation>
    <scope>NUCLEOTIDE SEQUENCE</scope>
    <source>
        <strain evidence="2">RIVM_C010559</strain>
    </source>
</reference>
<keyword evidence="2" id="KW-0614">Plasmid</keyword>
<accession>A0AA46P5A9</accession>
<geneLocation type="plasmid" evidence="2 3">
    <name>pRIVM_C010559_3</name>
</geneLocation>
<evidence type="ECO:0000313" key="2">
    <source>
        <dbReference type="EMBL" id="UYF73876.1"/>
    </source>
</evidence>
<organism evidence="2 3">
    <name type="scientific">Acinetobacter ursingii</name>
    <dbReference type="NCBI Taxonomy" id="108980"/>
    <lineage>
        <taxon>Bacteria</taxon>
        <taxon>Pseudomonadati</taxon>
        <taxon>Pseudomonadota</taxon>
        <taxon>Gammaproteobacteria</taxon>
        <taxon>Moraxellales</taxon>
        <taxon>Moraxellaceae</taxon>
        <taxon>Acinetobacter</taxon>
    </lineage>
</organism>
<dbReference type="PROSITE" id="PS51257">
    <property type="entry name" value="PROKAR_LIPOPROTEIN"/>
    <property type="match status" value="1"/>
</dbReference>